<dbReference type="Proteomes" id="UP000231383">
    <property type="component" value="Unassembled WGS sequence"/>
</dbReference>
<proteinExistence type="predicted"/>
<dbReference type="EMBL" id="PFSC01000060">
    <property type="protein sequence ID" value="PJC32891.1"/>
    <property type="molecule type" value="Genomic_DNA"/>
</dbReference>
<protein>
    <submittedName>
        <fullName evidence="1">Uncharacterized protein</fullName>
    </submittedName>
</protein>
<name>A0A2M8F0S7_9BACT</name>
<sequence>MSQIDDLPESLKKQLHNFISAQLNSCLEHDHDQKLRETINTNFLWLQKFALLHFQSRMQRARELDAPEVTQAKKLAKQYIGEKNHDFFVTCVDGRNMPTIMFSKPPQVGGTLRTPAGVVNGFMEGQKDDSVFIDRDSYVVEQIVTLLREKAGDTIYYGLDSHLGCVARTLIHSTEGGKQIDGGVRSDIINKLMTAKGILQLKKELHDQGEKVAEIIPIFFSFDPSKGGVISGLEIHVNDKDVANVGFTEEILNKLASENTIVRTFDLLKDKKIARLLNDAILPGTADFRNNYPRSLLLNWQATTKLYGEGKGEIFLIILGKLKYVYANSAISDLTLHQKAKFLLKNLVTRYSIAGSEDSWPYANHQEELIVITDGGYAPFPALDAFAVF</sequence>
<feature type="non-terminal residue" evidence="1">
    <location>
        <position position="389"/>
    </location>
</feature>
<organism evidence="1 2">
    <name type="scientific">Candidatus Roizmanbacteria bacterium CG_4_9_14_0_2_um_filter_39_13</name>
    <dbReference type="NCBI Taxonomy" id="1974839"/>
    <lineage>
        <taxon>Bacteria</taxon>
        <taxon>Candidatus Roizmaniibacteriota</taxon>
    </lineage>
</organism>
<reference evidence="2" key="1">
    <citation type="submission" date="2017-09" db="EMBL/GenBank/DDBJ databases">
        <title>Depth-based differentiation of microbial function through sediment-hosted aquifers and enrichment of novel symbionts in the deep terrestrial subsurface.</title>
        <authorList>
            <person name="Probst A.J."/>
            <person name="Ladd B."/>
            <person name="Jarett J.K."/>
            <person name="Geller-Mcgrath D.E."/>
            <person name="Sieber C.M.K."/>
            <person name="Emerson J.B."/>
            <person name="Anantharaman K."/>
            <person name="Thomas B.C."/>
            <person name="Malmstrom R."/>
            <person name="Stieglmeier M."/>
            <person name="Klingl A."/>
            <person name="Woyke T."/>
            <person name="Ryan C.M."/>
            <person name="Banfield J.F."/>
        </authorList>
    </citation>
    <scope>NUCLEOTIDE SEQUENCE [LARGE SCALE GENOMIC DNA]</scope>
</reference>
<evidence type="ECO:0000313" key="1">
    <source>
        <dbReference type="EMBL" id="PJC32891.1"/>
    </source>
</evidence>
<evidence type="ECO:0000313" key="2">
    <source>
        <dbReference type="Proteomes" id="UP000231383"/>
    </source>
</evidence>
<accession>A0A2M8F0S7</accession>
<dbReference type="AlphaFoldDB" id="A0A2M8F0S7"/>
<comment type="caution">
    <text evidence="1">The sequence shown here is derived from an EMBL/GenBank/DDBJ whole genome shotgun (WGS) entry which is preliminary data.</text>
</comment>
<gene>
    <name evidence="1" type="ORF">CO051_02305</name>
</gene>